<dbReference type="InterPro" id="IPR024400">
    <property type="entry name" value="DUF2635"/>
</dbReference>
<evidence type="ECO:0008006" key="3">
    <source>
        <dbReference type="Google" id="ProtNLM"/>
    </source>
</evidence>
<organism evidence="1 2">
    <name type="scientific">Caballeronia sordidicola</name>
    <name type="common">Burkholderia sordidicola</name>
    <dbReference type="NCBI Taxonomy" id="196367"/>
    <lineage>
        <taxon>Bacteria</taxon>
        <taxon>Pseudomonadati</taxon>
        <taxon>Pseudomonadota</taxon>
        <taxon>Betaproteobacteria</taxon>
        <taxon>Burkholderiales</taxon>
        <taxon>Burkholderiaceae</taxon>
        <taxon>Caballeronia</taxon>
    </lineage>
</organism>
<dbReference type="Pfam" id="PF10948">
    <property type="entry name" value="DUF2635"/>
    <property type="match status" value="1"/>
</dbReference>
<evidence type="ECO:0000313" key="2">
    <source>
        <dbReference type="Proteomes" id="UP000195221"/>
    </source>
</evidence>
<sequence length="64" mass="6718">MIVKPAPGLSVRDPATKRLLPEEGITVPDGDILWTRALNDGDVVLVDARAPAPQLAKSGGSDKQ</sequence>
<evidence type="ECO:0000313" key="1">
    <source>
        <dbReference type="EMBL" id="OTP79490.1"/>
    </source>
</evidence>
<dbReference type="EMBL" id="NBTZ01000009">
    <property type="protein sequence ID" value="OTP79490.1"/>
    <property type="molecule type" value="Genomic_DNA"/>
</dbReference>
<dbReference type="RefSeq" id="WP_075357938.1">
    <property type="nucleotide sequence ID" value="NZ_MSRG01000020.1"/>
</dbReference>
<protein>
    <recommendedName>
        <fullName evidence="3">DUF2635 domain-containing protein</fullName>
    </recommendedName>
</protein>
<gene>
    <name evidence="1" type="ORF">PAMC26577_01085</name>
</gene>
<dbReference type="AlphaFoldDB" id="A0A242N729"/>
<comment type="caution">
    <text evidence="1">The sequence shown here is derived from an EMBL/GenBank/DDBJ whole genome shotgun (WGS) entry which is preliminary data.</text>
</comment>
<name>A0A242N729_CABSO</name>
<reference evidence="1 2" key="1">
    <citation type="submission" date="2017-03" db="EMBL/GenBank/DDBJ databases">
        <title>Genome analysis of strain PAMC 26577.</title>
        <authorList>
            <person name="Oh H.-M."/>
            <person name="Yang J.-A."/>
        </authorList>
    </citation>
    <scope>NUCLEOTIDE SEQUENCE [LARGE SCALE GENOMIC DNA]</scope>
    <source>
        <strain evidence="1 2">PAMC 26577</strain>
    </source>
</reference>
<proteinExistence type="predicted"/>
<accession>A0A242N729</accession>
<dbReference type="Proteomes" id="UP000195221">
    <property type="component" value="Unassembled WGS sequence"/>
</dbReference>